<dbReference type="GO" id="GO:0004066">
    <property type="term" value="F:asparagine synthase (glutamine-hydrolyzing) activity"/>
    <property type="evidence" value="ECO:0007669"/>
    <property type="project" value="InterPro"/>
</dbReference>
<comment type="caution">
    <text evidence="5">The sequence shown here is derived from an EMBL/GenBank/DDBJ whole genome shotgun (WGS) entry which is preliminary data.</text>
</comment>
<organism evidence="5 6">
    <name type="scientific">Tritrichomonas foetus</name>
    <dbReference type="NCBI Taxonomy" id="1144522"/>
    <lineage>
        <taxon>Eukaryota</taxon>
        <taxon>Metamonada</taxon>
        <taxon>Parabasalia</taxon>
        <taxon>Tritrichomonadida</taxon>
        <taxon>Tritrichomonadidae</taxon>
        <taxon>Tritrichomonas</taxon>
    </lineage>
</organism>
<keyword evidence="2" id="KW-0061">Asparagine biosynthesis</keyword>
<keyword evidence="1" id="KW-0028">Amino-acid biosynthesis</keyword>
<dbReference type="Gene3D" id="3.40.50.620">
    <property type="entry name" value="HUPs"/>
    <property type="match status" value="1"/>
</dbReference>
<accession>A0A1J4JEP8</accession>
<dbReference type="RefSeq" id="XP_068350274.1">
    <property type="nucleotide sequence ID" value="XM_068511000.1"/>
</dbReference>
<gene>
    <name evidence="5" type="ORF">TRFO_36720</name>
</gene>
<dbReference type="CDD" id="cd01991">
    <property type="entry name" value="Asn_synthase_B_C"/>
    <property type="match status" value="1"/>
</dbReference>
<dbReference type="OrthoDB" id="10252281at2759"/>
<reference evidence="5" key="1">
    <citation type="submission" date="2016-10" db="EMBL/GenBank/DDBJ databases">
        <authorList>
            <person name="Benchimol M."/>
            <person name="Almeida L.G."/>
            <person name="Vasconcelos A.T."/>
            <person name="Perreira-Neves A."/>
            <person name="Rosa I.A."/>
            <person name="Tasca T."/>
            <person name="Bogo M.R."/>
            <person name="de Souza W."/>
        </authorList>
    </citation>
    <scope>NUCLEOTIDE SEQUENCE [LARGE SCALE GENOMIC DNA]</scope>
    <source>
        <strain evidence="5">K</strain>
    </source>
</reference>
<evidence type="ECO:0000259" key="4">
    <source>
        <dbReference type="Pfam" id="PF00733"/>
    </source>
</evidence>
<dbReference type="InterPro" id="IPR014729">
    <property type="entry name" value="Rossmann-like_a/b/a_fold"/>
</dbReference>
<keyword evidence="3" id="KW-0315">Glutamine amidotransferase</keyword>
<proteinExistence type="predicted"/>
<evidence type="ECO:0000313" key="6">
    <source>
        <dbReference type="Proteomes" id="UP000179807"/>
    </source>
</evidence>
<evidence type="ECO:0000256" key="1">
    <source>
        <dbReference type="ARBA" id="ARBA00022605"/>
    </source>
</evidence>
<evidence type="ECO:0000256" key="2">
    <source>
        <dbReference type="ARBA" id="ARBA00022888"/>
    </source>
</evidence>
<keyword evidence="6" id="KW-1185">Reference proteome</keyword>
<dbReference type="GO" id="GO:0006529">
    <property type="term" value="P:asparagine biosynthetic process"/>
    <property type="evidence" value="ECO:0007669"/>
    <property type="project" value="UniProtKB-KW"/>
</dbReference>
<dbReference type="Pfam" id="PF00733">
    <property type="entry name" value="Asn_synthase"/>
    <property type="match status" value="2"/>
</dbReference>
<dbReference type="GeneID" id="94845704"/>
<dbReference type="Proteomes" id="UP000179807">
    <property type="component" value="Unassembled WGS sequence"/>
</dbReference>
<protein>
    <submittedName>
        <fullName evidence="5">Asparagine synthase family protein</fullName>
    </submittedName>
</protein>
<dbReference type="VEuPathDB" id="TrichDB:TRFO_36720"/>
<dbReference type="InterPro" id="IPR051857">
    <property type="entry name" value="Asn_synthetase_domain"/>
</dbReference>
<sequence>MSLFNYVRMESKLFYRVELSSSESKYPFRDGFLNISFNNDESPYLSYISDENGFLIWKSLDIRANEVYKHLLSANELTIDTFNFTNYGFTLIFYDLKKRIFLFGKDRLGVSSLITTSDPLIISSHCLSGNEHPPGITILYEQNITSSISFPQYSRLNFVNNNITPEEAVHQMIEILLKTVKIDCPVMFSGGVDSTIIAGILGLAGATSVNLINFCASENAPDRTAARISLEELKTAFPNTQYHLLEFNGDTEKMLSKLNLMKNLLIPCEITEMNLNIAMTLYSSMEHVEGFVVHSGLGADELCCGYMRMKAESNADEEICEHLNRLWGRNGGRDDRVAMNLGKTCICPFLSKDFIDFALSLPVNMLIRPDLPRGEGEKWILRQVAVKLGLNSAAKRPKQAMQFGSKVAKANWRGTEKIPQS</sequence>
<name>A0A1J4JEP8_9EUKA</name>
<evidence type="ECO:0000313" key="5">
    <source>
        <dbReference type="EMBL" id="OHS97137.1"/>
    </source>
</evidence>
<dbReference type="EMBL" id="MLAK01001135">
    <property type="protein sequence ID" value="OHS97137.1"/>
    <property type="molecule type" value="Genomic_DNA"/>
</dbReference>
<dbReference type="AlphaFoldDB" id="A0A1J4JEP8"/>
<dbReference type="PANTHER" id="PTHR45937:SF1">
    <property type="entry name" value="ASPARAGINE SYNTHETASE DOMAIN-CONTAINING PROTEIN 1"/>
    <property type="match status" value="1"/>
</dbReference>
<dbReference type="SUPFAM" id="SSF52402">
    <property type="entry name" value="Adenine nucleotide alpha hydrolases-like"/>
    <property type="match status" value="1"/>
</dbReference>
<feature type="domain" description="Asparagine synthetase" evidence="4">
    <location>
        <begin position="316"/>
        <end position="404"/>
    </location>
</feature>
<dbReference type="InterPro" id="IPR001962">
    <property type="entry name" value="Asn_synthase"/>
</dbReference>
<feature type="domain" description="Asparagine synthetase" evidence="4">
    <location>
        <begin position="186"/>
        <end position="315"/>
    </location>
</feature>
<evidence type="ECO:0000256" key="3">
    <source>
        <dbReference type="ARBA" id="ARBA00022962"/>
    </source>
</evidence>
<dbReference type="PANTHER" id="PTHR45937">
    <property type="entry name" value="ASPARAGINE SYNTHETASE DOMAIN-CONTAINING PROTEIN 1"/>
    <property type="match status" value="1"/>
</dbReference>